<dbReference type="Proteomes" id="UP000293547">
    <property type="component" value="Unassembled WGS sequence"/>
</dbReference>
<comment type="caution">
    <text evidence="1">The sequence shown here is derived from an EMBL/GenBank/DDBJ whole genome shotgun (WGS) entry which is preliminary data.</text>
</comment>
<reference evidence="1 2" key="1">
    <citation type="journal article" date="2019" name="bioRxiv">
        <title>Genomics, evolutionary history and diagnostics of the Alternaria alternata species group including apple and Asian pear pathotypes.</title>
        <authorList>
            <person name="Armitage A.D."/>
            <person name="Cockerton H.M."/>
            <person name="Sreenivasaprasad S."/>
            <person name="Woodhall J.W."/>
            <person name="Lane C.R."/>
            <person name="Harrison R.J."/>
            <person name="Clarkson J.P."/>
        </authorList>
    </citation>
    <scope>NUCLEOTIDE SEQUENCE [LARGE SCALE GENOMIC DNA]</scope>
    <source>
        <strain evidence="1 2">FERA 650</strain>
    </source>
</reference>
<sequence length="326" mass="36693">MDSIHTKTRQWQKPLLWSASLAVVGIAFVGSYLHQRPEKGTPRFDFDPRFKLPSPPVDTPYSDKGNMIAMVLTGVSGLFAVACGVRDARITRSLLPLVLPLSGGMNVLSETIIDVLGAVYYPWPKNYVSFHILGREIVPWIPIWFGYASIMQLGLQLLHKNATTRMLWAFFFGLTMILDLVLEEILLPLGIYDCYGNQPLIVLNKFPWYWMGPNALAVFLPMALAYRLRYILVSWKSLAVFFLTPMSVCAAYGLVAFPAWTAINDNYSWFVRDFLGLLTLLLTPIVFYGILEIVLGRHPLDMDGTGNSDQIPSTPEENIGTYQDDC</sequence>
<name>A0ACB6G062_9PLEO</name>
<gene>
    <name evidence="1" type="ORF">AG0111_0g2220</name>
</gene>
<organism evidence="1 2">
    <name type="scientific">Alternaria gaisen</name>
    <dbReference type="NCBI Taxonomy" id="167740"/>
    <lineage>
        <taxon>Eukaryota</taxon>
        <taxon>Fungi</taxon>
        <taxon>Dikarya</taxon>
        <taxon>Ascomycota</taxon>
        <taxon>Pezizomycotina</taxon>
        <taxon>Dothideomycetes</taxon>
        <taxon>Pleosporomycetidae</taxon>
        <taxon>Pleosporales</taxon>
        <taxon>Pleosporineae</taxon>
        <taxon>Pleosporaceae</taxon>
        <taxon>Alternaria</taxon>
        <taxon>Alternaria sect. Alternaria</taxon>
    </lineage>
</organism>
<protein>
    <submittedName>
        <fullName evidence="1">Uncharacterized protein</fullName>
    </submittedName>
</protein>
<accession>A0ACB6G062</accession>
<evidence type="ECO:0000313" key="1">
    <source>
        <dbReference type="EMBL" id="KAB2110068.1"/>
    </source>
</evidence>
<keyword evidence="2" id="KW-1185">Reference proteome</keyword>
<proteinExistence type="predicted"/>
<evidence type="ECO:0000313" key="2">
    <source>
        <dbReference type="Proteomes" id="UP000293547"/>
    </source>
</evidence>
<dbReference type="EMBL" id="PDWZ02000001">
    <property type="protein sequence ID" value="KAB2110068.1"/>
    <property type="molecule type" value="Genomic_DNA"/>
</dbReference>